<proteinExistence type="inferred from homology"/>
<evidence type="ECO:0000313" key="9">
    <source>
        <dbReference type="Proteomes" id="UP000324233"/>
    </source>
</evidence>
<dbReference type="GO" id="GO:0022857">
    <property type="term" value="F:transmembrane transporter activity"/>
    <property type="evidence" value="ECO:0007669"/>
    <property type="project" value="InterPro"/>
</dbReference>
<reference evidence="8 9" key="1">
    <citation type="submission" date="2019-08" db="EMBL/GenBank/DDBJ databases">
        <title>Deep-cultivation of Planctomycetes and their phenomic and genomic characterization uncovers novel biology.</title>
        <authorList>
            <person name="Wiegand S."/>
            <person name="Jogler M."/>
            <person name="Boedeker C."/>
            <person name="Pinto D."/>
            <person name="Vollmers J."/>
            <person name="Rivas-Marin E."/>
            <person name="Kohn T."/>
            <person name="Peeters S.H."/>
            <person name="Heuer A."/>
            <person name="Rast P."/>
            <person name="Oberbeckmann S."/>
            <person name="Bunk B."/>
            <person name="Jeske O."/>
            <person name="Meyerdierks A."/>
            <person name="Storesund J.E."/>
            <person name="Kallscheuer N."/>
            <person name="Luecker S."/>
            <person name="Lage O.M."/>
            <person name="Pohl T."/>
            <person name="Merkel B.J."/>
            <person name="Hornburger P."/>
            <person name="Mueller R.-W."/>
            <person name="Bruemmer F."/>
            <person name="Labrenz M."/>
            <person name="Spormann A.M."/>
            <person name="Op den Camp H."/>
            <person name="Overmann J."/>
            <person name="Amann R."/>
            <person name="Jetten M.S.M."/>
            <person name="Mascher T."/>
            <person name="Medema M.H."/>
            <person name="Devos D.P."/>
            <person name="Kaster A.-K."/>
            <person name="Ovreas L."/>
            <person name="Rohde M."/>
            <person name="Galperin M.Y."/>
            <person name="Jogler C."/>
        </authorList>
    </citation>
    <scope>NUCLEOTIDE SEQUENCE [LARGE SCALE GENOMIC DNA]</scope>
    <source>
        <strain evidence="8 9">OJF2</strain>
    </source>
</reference>
<feature type="transmembrane region" description="Helical" evidence="4">
    <location>
        <begin position="12"/>
        <end position="34"/>
    </location>
</feature>
<dbReference type="InterPro" id="IPR058626">
    <property type="entry name" value="MdtA-like_b-barrel"/>
</dbReference>
<dbReference type="NCBIfam" id="TIGR01730">
    <property type="entry name" value="RND_mfp"/>
    <property type="match status" value="1"/>
</dbReference>
<keyword evidence="4" id="KW-0472">Membrane</keyword>
<gene>
    <name evidence="8" type="primary">bepF_3</name>
    <name evidence="8" type="ORF">OJF2_53230</name>
</gene>
<dbReference type="InterPro" id="IPR006143">
    <property type="entry name" value="RND_pump_MFP"/>
</dbReference>
<dbReference type="PANTHER" id="PTHR30158">
    <property type="entry name" value="ACRA/E-RELATED COMPONENT OF DRUG EFFLUX TRANSPORTER"/>
    <property type="match status" value="1"/>
</dbReference>
<keyword evidence="4" id="KW-0812">Transmembrane</keyword>
<dbReference type="InterPro" id="IPR058627">
    <property type="entry name" value="MdtA-like_C"/>
</dbReference>
<dbReference type="KEGG" id="agv:OJF2_53230"/>
<keyword evidence="3" id="KW-0175">Coiled coil</keyword>
<evidence type="ECO:0000256" key="3">
    <source>
        <dbReference type="SAM" id="Coils"/>
    </source>
</evidence>
<evidence type="ECO:0000313" key="8">
    <source>
        <dbReference type="EMBL" id="QEH36738.1"/>
    </source>
</evidence>
<dbReference type="Proteomes" id="UP000324233">
    <property type="component" value="Chromosome"/>
</dbReference>
<dbReference type="InterPro" id="IPR058625">
    <property type="entry name" value="MdtA-like_BSH"/>
</dbReference>
<dbReference type="Gene3D" id="2.40.50.100">
    <property type="match status" value="1"/>
</dbReference>
<evidence type="ECO:0000259" key="7">
    <source>
        <dbReference type="Pfam" id="PF25967"/>
    </source>
</evidence>
<dbReference type="Pfam" id="PF25917">
    <property type="entry name" value="BSH_RND"/>
    <property type="match status" value="1"/>
</dbReference>
<evidence type="ECO:0000259" key="5">
    <source>
        <dbReference type="Pfam" id="PF25917"/>
    </source>
</evidence>
<feature type="domain" description="Multidrug resistance protein MdtA-like barrel-sandwich hybrid" evidence="5">
    <location>
        <begin position="111"/>
        <end position="233"/>
    </location>
</feature>
<dbReference type="Gene3D" id="2.40.30.170">
    <property type="match status" value="1"/>
</dbReference>
<organism evidence="8 9">
    <name type="scientific">Aquisphaera giovannonii</name>
    <dbReference type="NCBI Taxonomy" id="406548"/>
    <lineage>
        <taxon>Bacteria</taxon>
        <taxon>Pseudomonadati</taxon>
        <taxon>Planctomycetota</taxon>
        <taxon>Planctomycetia</taxon>
        <taxon>Isosphaerales</taxon>
        <taxon>Isosphaeraceae</taxon>
        <taxon>Aquisphaera</taxon>
    </lineage>
</organism>
<protein>
    <submittedName>
        <fullName evidence="8">Efflux pump periplasmic linker BepF</fullName>
    </submittedName>
</protein>
<dbReference type="EMBL" id="CP042997">
    <property type="protein sequence ID" value="QEH36738.1"/>
    <property type="molecule type" value="Genomic_DNA"/>
</dbReference>
<evidence type="ECO:0000259" key="6">
    <source>
        <dbReference type="Pfam" id="PF25944"/>
    </source>
</evidence>
<dbReference type="PANTHER" id="PTHR30158:SF23">
    <property type="entry name" value="MULTIDRUG RESISTANCE PROTEIN MEXA"/>
    <property type="match status" value="1"/>
</dbReference>
<keyword evidence="9" id="KW-1185">Reference proteome</keyword>
<accession>A0A5B9W825</accession>
<dbReference type="GO" id="GO:0005886">
    <property type="term" value="C:plasma membrane"/>
    <property type="evidence" value="ECO:0007669"/>
    <property type="project" value="TreeGrafter"/>
</dbReference>
<name>A0A5B9W825_9BACT</name>
<feature type="domain" description="Multidrug resistance protein MdtA-like C-terminal permuted SH3" evidence="7">
    <location>
        <begin position="329"/>
        <end position="388"/>
    </location>
</feature>
<comment type="subcellular location">
    <subcellularLocation>
        <location evidence="1">Cell envelope</location>
    </subcellularLocation>
</comment>
<feature type="domain" description="Multidrug resistance protein MdtA-like beta-barrel" evidence="6">
    <location>
        <begin position="262"/>
        <end position="323"/>
    </location>
</feature>
<dbReference type="Gene3D" id="1.10.287.470">
    <property type="entry name" value="Helix hairpin bin"/>
    <property type="match status" value="1"/>
</dbReference>
<comment type="similarity">
    <text evidence="2">Belongs to the membrane fusion protein (MFP) (TC 8.A.1) family.</text>
</comment>
<feature type="coiled-coil region" evidence="3">
    <location>
        <begin position="183"/>
        <end position="210"/>
    </location>
</feature>
<dbReference type="RefSeq" id="WP_148596394.1">
    <property type="nucleotide sequence ID" value="NZ_CP042997.1"/>
</dbReference>
<dbReference type="GO" id="GO:0030313">
    <property type="term" value="C:cell envelope"/>
    <property type="evidence" value="ECO:0007669"/>
    <property type="project" value="UniProtKB-SubCell"/>
</dbReference>
<dbReference type="OrthoDB" id="9816569at2"/>
<evidence type="ECO:0000256" key="1">
    <source>
        <dbReference type="ARBA" id="ARBA00004196"/>
    </source>
</evidence>
<dbReference type="SUPFAM" id="SSF111369">
    <property type="entry name" value="HlyD-like secretion proteins"/>
    <property type="match status" value="1"/>
</dbReference>
<dbReference type="AlphaFoldDB" id="A0A5B9W825"/>
<dbReference type="Pfam" id="PF25944">
    <property type="entry name" value="Beta-barrel_RND"/>
    <property type="match status" value="1"/>
</dbReference>
<evidence type="ECO:0000256" key="4">
    <source>
        <dbReference type="SAM" id="Phobius"/>
    </source>
</evidence>
<evidence type="ECO:0000256" key="2">
    <source>
        <dbReference type="ARBA" id="ARBA00009477"/>
    </source>
</evidence>
<dbReference type="GO" id="GO:0046677">
    <property type="term" value="P:response to antibiotic"/>
    <property type="evidence" value="ECO:0007669"/>
    <property type="project" value="TreeGrafter"/>
</dbReference>
<dbReference type="Pfam" id="PF25967">
    <property type="entry name" value="RND-MFP_C"/>
    <property type="match status" value="1"/>
</dbReference>
<dbReference type="Gene3D" id="2.40.420.20">
    <property type="match status" value="1"/>
</dbReference>
<keyword evidence="4" id="KW-1133">Transmembrane helix</keyword>
<sequence length="416" mass="47036">MSSVVPIKRRRPVIIIVTLVIAAAVTGVLGMSALGHDLLPAQQMRPVHEFVHLVGMKAMRLKESLVGMFGSYLRKHEEEVHKEHSRIVVTSPKIQDVVLTESFVCQIRSQRHIEVRALEGGYLQKIWIREGQSVKEGDAMFKILPVLYEAKLAAEKAEADVARMKWQFADTLAQKQVISPNEVELAKAERQKAQAKADLAQRELNFTNVNAPFGGIVDRLLQREGSLIKEGDILTTLADNSVMWVYFNVPERYYLDYMATRARHEKEDRIELVLANGQTFPQAGTIGAIEADFNNENGNIKFRADFPNPDALLRHGQTGTIKVRRPMKDAVLIPQRATFDILDKQYAWVLDQDDVAHQTLITIQNVLEDVFVIKSGLTVKDRFVLEGVRQVEEGAKVEYDFMDPAEALKNQKFHAE</sequence>